<comment type="caution">
    <text evidence="1">The sequence shown here is derived from an EMBL/GenBank/DDBJ whole genome shotgun (WGS) entry which is preliminary data.</text>
</comment>
<evidence type="ECO:0000313" key="1">
    <source>
        <dbReference type="EMBL" id="RRN48606.1"/>
    </source>
</evidence>
<accession>A0A3R8NHH6</accession>
<protein>
    <submittedName>
        <fullName evidence="1">Bacteriocin</fullName>
    </submittedName>
</protein>
<dbReference type="NCBIfam" id="TIGR01847">
    <property type="entry name" value="bacteriocin_sig"/>
    <property type="match status" value="1"/>
</dbReference>
<proteinExistence type="predicted"/>
<dbReference type="Proteomes" id="UP000278566">
    <property type="component" value="Unassembled WGS sequence"/>
</dbReference>
<organism evidence="1 2">
    <name type="scientific">Streptococcus suis</name>
    <dbReference type="NCBI Taxonomy" id="1307"/>
    <lineage>
        <taxon>Bacteria</taxon>
        <taxon>Bacillati</taxon>
        <taxon>Bacillota</taxon>
        <taxon>Bacilli</taxon>
        <taxon>Lactobacillales</taxon>
        <taxon>Streptococcaceae</taxon>
        <taxon>Streptococcus</taxon>
    </lineage>
</organism>
<gene>
    <name evidence="1" type="ORF">EI220_11145</name>
</gene>
<dbReference type="InterPro" id="IPR010133">
    <property type="entry name" value="Bacteriocin_signal_seq"/>
</dbReference>
<reference evidence="1 2" key="1">
    <citation type="submission" date="2018-11" db="EMBL/GenBank/DDBJ databases">
        <title>Changes in penicillin susceptibility of Streptococcus suis isolates by amino acid alterations in the penicillin-binding protein.</title>
        <authorList>
            <person name="Niemann L."/>
            <person name="Eichhorn I."/>
        </authorList>
    </citation>
    <scope>NUCLEOTIDE SEQUENCE [LARGE SCALE GENOMIC DNA]</scope>
    <source>
        <strain evidence="1 2">IMT40738</strain>
    </source>
</reference>
<name>A0A3R8NHH6_STRSU</name>
<dbReference type="EMBL" id="RRZO01000075">
    <property type="protein sequence ID" value="RRN48606.1"/>
    <property type="molecule type" value="Genomic_DNA"/>
</dbReference>
<evidence type="ECO:0000313" key="2">
    <source>
        <dbReference type="Proteomes" id="UP000278566"/>
    </source>
</evidence>
<sequence length="71" mass="8144">MKNLDTNFVYCTCKQNNNNVKRKEERSMKKLNEKELQNITGGSVFGMVKNSIRKPIIYLPGGPPKVKLEVM</sequence>
<dbReference type="AlphaFoldDB" id="A0A3R8NHH6"/>